<protein>
    <submittedName>
        <fullName evidence="1">Putative periplasmic membrane protein</fullName>
    </submittedName>
</protein>
<evidence type="ECO:0000313" key="1">
    <source>
        <dbReference type="EMBL" id="CAA9483220.1"/>
    </source>
</evidence>
<gene>
    <name evidence="1" type="ORF">AVDCRST_MAG25-2901</name>
</gene>
<accession>A0A6J4S5D2</accession>
<name>A0A6J4S5D2_9ACTN</name>
<proteinExistence type="predicted"/>
<dbReference type="EMBL" id="CADCVI010000193">
    <property type="protein sequence ID" value="CAA9483220.1"/>
    <property type="molecule type" value="Genomic_DNA"/>
</dbReference>
<sequence>MNTRQDLPILPFDSRASWEAWLEEHHETSSGLWLQIAKKGSGIETISYAEALDAALCHGWIDGQKGTFDEKNWLQRFTPRRPRSKWSKINREKATKLIEAGRMRPAGLREIERAQADGRWDAAYEPQSKATVPEDLRHALEGNEAAKEFFATLDSANRYAILYRIQDAKKPETRARRIEKFVTMLAEGKKLHP</sequence>
<organism evidence="1">
    <name type="scientific">uncultured Rubrobacteraceae bacterium</name>
    <dbReference type="NCBI Taxonomy" id="349277"/>
    <lineage>
        <taxon>Bacteria</taxon>
        <taxon>Bacillati</taxon>
        <taxon>Actinomycetota</taxon>
        <taxon>Rubrobacteria</taxon>
        <taxon>Rubrobacterales</taxon>
        <taxon>Rubrobacteraceae</taxon>
        <taxon>environmental samples</taxon>
    </lineage>
</organism>
<reference evidence="1" key="1">
    <citation type="submission" date="2020-02" db="EMBL/GenBank/DDBJ databases">
        <authorList>
            <person name="Meier V. D."/>
        </authorList>
    </citation>
    <scope>NUCLEOTIDE SEQUENCE</scope>
    <source>
        <strain evidence="1">AVDCRST_MAG25</strain>
    </source>
</reference>
<dbReference type="AlphaFoldDB" id="A0A6J4S5D2"/>
<dbReference type="Pfam" id="PF13376">
    <property type="entry name" value="OmdA"/>
    <property type="match status" value="1"/>
</dbReference>